<keyword evidence="5" id="KW-0813">Transport</keyword>
<dbReference type="FunFam" id="2.40.370.10:FF:000001">
    <property type="entry name" value="Survival factor 1"/>
    <property type="match status" value="1"/>
</dbReference>
<evidence type="ECO:0000256" key="7">
    <source>
        <dbReference type="ARBA" id="ARBA00022824"/>
    </source>
</evidence>
<gene>
    <name evidence="19" type="ORF">PV08_01921</name>
</gene>
<dbReference type="EMBL" id="KN847492">
    <property type="protein sequence ID" value="KIW21341.1"/>
    <property type="molecule type" value="Genomic_DNA"/>
</dbReference>
<comment type="subcellular location">
    <subcellularLocation>
        <location evidence="3">Cytoplasm</location>
    </subcellularLocation>
    <subcellularLocation>
        <location evidence="2">Endoplasmic reticulum membrane</location>
        <topology evidence="2">Peripheral membrane protein</topology>
    </subcellularLocation>
    <subcellularLocation>
        <location evidence="12">Golgi apparatus</location>
        <location evidence="12">cis-Golgi network membrane</location>
        <topology evidence="12">Peripheral membrane protein</topology>
    </subcellularLocation>
    <subcellularLocation>
        <location evidence="1">Nucleus</location>
    </subcellularLocation>
</comment>
<proteinExistence type="inferred from homology"/>
<evidence type="ECO:0000256" key="16">
    <source>
        <dbReference type="ARBA" id="ARBA00081132"/>
    </source>
</evidence>
<dbReference type="PANTHER" id="PTHR47107:SF1">
    <property type="entry name" value="CERAMIDE-BINDING PROTEIN SVF1-RELATED"/>
    <property type="match status" value="1"/>
</dbReference>
<dbReference type="RefSeq" id="XP_016241557.1">
    <property type="nucleotide sequence ID" value="XM_016376281.1"/>
</dbReference>
<dbReference type="SUPFAM" id="SSF159245">
    <property type="entry name" value="AttH-like"/>
    <property type="match status" value="1"/>
</dbReference>
<keyword evidence="10" id="KW-0472">Membrane</keyword>
<evidence type="ECO:0000256" key="11">
    <source>
        <dbReference type="ARBA" id="ARBA00023242"/>
    </source>
</evidence>
<evidence type="ECO:0000256" key="10">
    <source>
        <dbReference type="ARBA" id="ARBA00023136"/>
    </source>
</evidence>
<dbReference type="Pfam" id="PF08622">
    <property type="entry name" value="Svf1"/>
    <property type="match status" value="1"/>
</dbReference>
<comment type="similarity">
    <text evidence="4">Belongs to the SVF1 family.</text>
</comment>
<evidence type="ECO:0000256" key="9">
    <source>
        <dbReference type="ARBA" id="ARBA00023055"/>
    </source>
</evidence>
<keyword evidence="8" id="KW-0333">Golgi apparatus</keyword>
<evidence type="ECO:0000256" key="6">
    <source>
        <dbReference type="ARBA" id="ARBA00022490"/>
    </source>
</evidence>
<dbReference type="GO" id="GO:0006979">
    <property type="term" value="P:response to oxidative stress"/>
    <property type="evidence" value="ECO:0007669"/>
    <property type="project" value="InterPro"/>
</dbReference>
<keyword evidence="7" id="KW-0256">Endoplasmic reticulum</keyword>
<evidence type="ECO:0000256" key="3">
    <source>
        <dbReference type="ARBA" id="ARBA00004496"/>
    </source>
</evidence>
<dbReference type="STRING" id="91928.A0A0D1Z106"/>
<evidence type="ECO:0000256" key="8">
    <source>
        <dbReference type="ARBA" id="ARBA00023034"/>
    </source>
</evidence>
<dbReference type="Gene3D" id="2.40.370.10">
    <property type="entry name" value="AttH-like domain"/>
    <property type="match status" value="1"/>
</dbReference>
<dbReference type="OrthoDB" id="2590239at2759"/>
<dbReference type="HOGENOM" id="CLU_030205_2_0_1"/>
<evidence type="ECO:0000256" key="13">
    <source>
        <dbReference type="ARBA" id="ARBA00058755"/>
    </source>
</evidence>
<protein>
    <recommendedName>
        <fullName evidence="15">Ceramide-binding protein SVF1</fullName>
    </recommendedName>
    <alternativeName>
        <fullName evidence="14">Ceramide-binding protein svf1</fullName>
    </alternativeName>
    <alternativeName>
        <fullName evidence="16">Survival factor 1</fullName>
    </alternativeName>
</protein>
<dbReference type="PANTHER" id="PTHR47107">
    <property type="entry name" value="SVF1-LIKE PROTEIN YDR222W-RELATED"/>
    <property type="match status" value="1"/>
</dbReference>
<evidence type="ECO:0000259" key="18">
    <source>
        <dbReference type="Pfam" id="PF17187"/>
    </source>
</evidence>
<dbReference type="InterPro" id="IPR013931">
    <property type="entry name" value="Svf1-like_N"/>
</dbReference>
<dbReference type="GeneID" id="27329004"/>
<evidence type="ECO:0000256" key="2">
    <source>
        <dbReference type="ARBA" id="ARBA00004406"/>
    </source>
</evidence>
<name>A0A0D1Z106_9EURO</name>
<dbReference type="InterPro" id="IPR033394">
    <property type="entry name" value="Svf1-like_C"/>
</dbReference>
<organism evidence="19 20">
    <name type="scientific">Exophiala spinifera</name>
    <dbReference type="NCBI Taxonomy" id="91928"/>
    <lineage>
        <taxon>Eukaryota</taxon>
        <taxon>Fungi</taxon>
        <taxon>Dikarya</taxon>
        <taxon>Ascomycota</taxon>
        <taxon>Pezizomycotina</taxon>
        <taxon>Eurotiomycetes</taxon>
        <taxon>Chaetothyriomycetidae</taxon>
        <taxon>Chaetothyriales</taxon>
        <taxon>Herpotrichiellaceae</taxon>
        <taxon>Exophiala</taxon>
    </lineage>
</organism>
<keyword evidence="6" id="KW-0963">Cytoplasm</keyword>
<comment type="function">
    <text evidence="13">Ceramide-binding protein that may transfer ceramides from the endoplasmic reticulum membrane to the cis-Golgi network membrane, and is thereby required for the biosynthesis of complex sphingolipids.</text>
</comment>
<dbReference type="InterPro" id="IPR023374">
    <property type="entry name" value="AttH-like_dom_sf"/>
</dbReference>
<keyword evidence="9" id="KW-0445">Lipid transport</keyword>
<dbReference type="GO" id="GO:0006869">
    <property type="term" value="P:lipid transport"/>
    <property type="evidence" value="ECO:0007669"/>
    <property type="project" value="UniProtKB-KW"/>
</dbReference>
<dbReference type="GO" id="GO:0005794">
    <property type="term" value="C:Golgi apparatus"/>
    <property type="evidence" value="ECO:0007669"/>
    <property type="project" value="UniProtKB-SubCell"/>
</dbReference>
<dbReference type="GO" id="GO:0005789">
    <property type="term" value="C:endoplasmic reticulum membrane"/>
    <property type="evidence" value="ECO:0007669"/>
    <property type="project" value="UniProtKB-SubCell"/>
</dbReference>
<keyword evidence="11" id="KW-0539">Nucleus</keyword>
<evidence type="ECO:0000313" key="20">
    <source>
        <dbReference type="Proteomes" id="UP000053328"/>
    </source>
</evidence>
<dbReference type="Pfam" id="PF17187">
    <property type="entry name" value="Svf1_C"/>
    <property type="match status" value="1"/>
</dbReference>
<evidence type="ECO:0000259" key="17">
    <source>
        <dbReference type="Pfam" id="PF08622"/>
    </source>
</evidence>
<dbReference type="AlphaFoldDB" id="A0A0D1Z106"/>
<sequence>MNWFKQQLANVVGTEEPEYGPSAIQPVTKQAEMKPYSVLSRDDLRWKALEHTNVETETFYFFTDDGTTAMAQIIYSNVGGIRTTCQFNSKIFDHEGVGKHQWCSDPLHNYGFDESQTCFFADDVSMELNEAGDAYTIKSARNEDCIISLVVTRTAPGFQVGEDGTSYFGTDPAEPWGSMRHAFWPRCTVTGTIQTPSKTYQMKGRGMYVYALQGMKPHHLACRWNFVNFQTPTYSAVLMEYTTPQSYGKTVVSVGGIAKDNALVTAGICEAKHVTSKQESENDWPEPTEVSFEWKDQNGGKTNVGEISGALPPKADRIEVLAHLPGFVKSFISGATGLKPHIFQYSSNDQLTLKVKDGEQEVSEPGRLFCEATFIS</sequence>
<evidence type="ECO:0000256" key="4">
    <source>
        <dbReference type="ARBA" id="ARBA00009069"/>
    </source>
</evidence>
<evidence type="ECO:0000256" key="5">
    <source>
        <dbReference type="ARBA" id="ARBA00022448"/>
    </source>
</evidence>
<feature type="domain" description="Svf1-like N-terminal" evidence="17">
    <location>
        <begin position="54"/>
        <end position="213"/>
    </location>
</feature>
<evidence type="ECO:0000256" key="15">
    <source>
        <dbReference type="ARBA" id="ARBA00073016"/>
    </source>
</evidence>
<evidence type="ECO:0000313" key="19">
    <source>
        <dbReference type="EMBL" id="KIW21341.1"/>
    </source>
</evidence>
<keyword evidence="20" id="KW-1185">Reference proteome</keyword>
<accession>A0A0D1Z106</accession>
<dbReference type="VEuPathDB" id="FungiDB:PV08_01921"/>
<dbReference type="Proteomes" id="UP000053328">
    <property type="component" value="Unassembled WGS sequence"/>
</dbReference>
<evidence type="ECO:0000256" key="1">
    <source>
        <dbReference type="ARBA" id="ARBA00004123"/>
    </source>
</evidence>
<evidence type="ECO:0000256" key="12">
    <source>
        <dbReference type="ARBA" id="ARBA00046302"/>
    </source>
</evidence>
<evidence type="ECO:0000256" key="14">
    <source>
        <dbReference type="ARBA" id="ARBA00069547"/>
    </source>
</evidence>
<dbReference type="GO" id="GO:0005634">
    <property type="term" value="C:nucleus"/>
    <property type="evidence" value="ECO:0007669"/>
    <property type="project" value="UniProtKB-SubCell"/>
</dbReference>
<dbReference type="InterPro" id="IPR051385">
    <property type="entry name" value="Ceramide-binding_SVF1"/>
</dbReference>
<feature type="domain" description="Svf1-like C-terminal" evidence="18">
    <location>
        <begin position="215"/>
        <end position="376"/>
    </location>
</feature>
<reference evidence="19 20" key="1">
    <citation type="submission" date="2015-01" db="EMBL/GenBank/DDBJ databases">
        <title>The Genome Sequence of Exophiala spinifera CBS89968.</title>
        <authorList>
            <consortium name="The Broad Institute Genomics Platform"/>
            <person name="Cuomo C."/>
            <person name="de Hoog S."/>
            <person name="Gorbushina A."/>
            <person name="Stielow B."/>
            <person name="Teixiera M."/>
            <person name="Abouelleil A."/>
            <person name="Chapman S.B."/>
            <person name="Priest M."/>
            <person name="Young S.K."/>
            <person name="Wortman J."/>
            <person name="Nusbaum C."/>
            <person name="Birren B."/>
        </authorList>
    </citation>
    <scope>NUCLEOTIDE SEQUENCE [LARGE SCALE GENOMIC DNA]</scope>
    <source>
        <strain evidence="19 20">CBS 89968</strain>
    </source>
</reference>